<dbReference type="PATRIC" id="fig|1205910.3.peg.1109"/>
<feature type="region of interest" description="Disordered" evidence="1">
    <location>
        <begin position="30"/>
        <end position="50"/>
    </location>
</feature>
<dbReference type="EMBL" id="CP003788">
    <property type="protein sequence ID" value="AFR11165.1"/>
    <property type="molecule type" value="Genomic_DNA"/>
</dbReference>
<dbReference type="HOGENOM" id="CLU_3120396_0_0_11"/>
<reference evidence="2 3" key="1">
    <citation type="journal article" date="2012" name="J. Bacteriol.">
        <title>Whole-Genome Sequence of Nocardiopsis alba Strain ATCC BAA-2165, Associated with Honeybees.</title>
        <authorList>
            <person name="Qiao J."/>
            <person name="Chen L."/>
            <person name="Li Y."/>
            <person name="Wang J."/>
            <person name="Zhang W."/>
            <person name="Chen S."/>
        </authorList>
    </citation>
    <scope>NUCLEOTIDE SEQUENCE [LARGE SCALE GENOMIC DNA]</scope>
    <source>
        <strain evidence="3">ATCC BAA-2165 / BE74</strain>
    </source>
</reference>
<dbReference type="STRING" id="1205910.B005_1164"/>
<reference evidence="3" key="2">
    <citation type="submission" date="2012-08" db="EMBL/GenBank/DDBJ databases">
        <title>Whole-genome sequence of Nocardiopsis alba strain ATCC BAA-2165 associated with honeybees.</title>
        <authorList>
            <person name="Qiao J."/>
            <person name="Chen L."/>
            <person name="Li Y."/>
            <person name="Wang J."/>
            <person name="Zhang W."/>
            <person name="Chen S."/>
        </authorList>
    </citation>
    <scope>NUCLEOTIDE SEQUENCE [LARGE SCALE GENOMIC DNA]</scope>
    <source>
        <strain evidence="3">ATCC BAA-2165 / BE74</strain>
    </source>
</reference>
<dbReference type="AlphaFoldDB" id="J7LI29"/>
<sequence>MLTLDELKAFFDEKATKSAFRLETLAEYSVGTPGSRSSDRRRSPGSGATE</sequence>
<gene>
    <name evidence="2" type="ordered locus">B005_1164</name>
</gene>
<evidence type="ECO:0000313" key="2">
    <source>
        <dbReference type="EMBL" id="AFR11165.1"/>
    </source>
</evidence>
<evidence type="ECO:0000313" key="3">
    <source>
        <dbReference type="Proteomes" id="UP000003779"/>
    </source>
</evidence>
<evidence type="ECO:0000256" key="1">
    <source>
        <dbReference type="SAM" id="MobiDB-lite"/>
    </source>
</evidence>
<name>J7LI29_NOCAA</name>
<dbReference type="Proteomes" id="UP000003779">
    <property type="component" value="Chromosome"/>
</dbReference>
<dbReference type="RefSeq" id="WP_014913617.1">
    <property type="nucleotide sequence ID" value="NC_018524.1"/>
</dbReference>
<organism evidence="2 3">
    <name type="scientific">Nocardiopsis alba (strain ATCC BAA-2165 / BE74)</name>
    <dbReference type="NCBI Taxonomy" id="1205910"/>
    <lineage>
        <taxon>Bacteria</taxon>
        <taxon>Bacillati</taxon>
        <taxon>Actinomycetota</taxon>
        <taxon>Actinomycetes</taxon>
        <taxon>Streptosporangiales</taxon>
        <taxon>Nocardiopsidaceae</taxon>
        <taxon>Nocardiopsis</taxon>
    </lineage>
</organism>
<proteinExistence type="predicted"/>
<protein>
    <submittedName>
        <fullName evidence="2">Uncharacterized protein</fullName>
    </submittedName>
</protein>
<dbReference type="KEGG" id="nal:B005_1164"/>
<accession>J7LI29</accession>